<dbReference type="OrthoDB" id="10050764at2759"/>
<dbReference type="AlphaFoldDB" id="A0A836L6A2"/>
<sequence>MIGVADQKGLCGSPEISLHSESDEAAPRWTLTPEQLTVCDLACRGASLFIGGEAGTGKSHLLRVIAERLRARGRRIAITASTGIAALNIGGNTFHGIFGVPVSTPDDKYEIEDGLESGNESYEGIEGGKMQCASAMATSMVSHRHTHRLRFTNVRAFAEVDVVIIDEVSMLHAGVLESFERAARRMPGRDASRPFGGLQMVLSGDFLQLTPFAADDTPPRERRCPHVHDPENMVTQHVTPVVCKEAKSERDDAQSRADAKATPAHSTLIPRDPPSLDTGPAVASAATENSQKRKRPSGASDFTATQRRHGEWWYYDKCMFESWCFRHHLLHVQLREPLRQQDQTFSDALNQLRQGRLPYRLSRSAFLNAPVKNAVRLMPTKAAVKNYNDHRMLELEGEEKVFRTHLTTTKAMCASSLGEKPVRKMGAAGGGGGMCEATLLVHFRLCSPTRGGKATPQRGGRLRKKEAIALARTVEELCLFPLSSVQVYGLPSPLSYSTSLSTVCVSCSGETRHIANDRRRAVKRLLETRHGVSCGGESKASWGDTTGVSTHASAGARRQPAGGLLFPREVVRLEAVEARQLIRRLEPFLEKEFRKAIKKDTVLQDKWLKVGCRVMLLRNLSSQYVNGSLGTVVGFRSFLACTSLLPGDMKALANPARLLARGAVGSANRARVSAECRPQIPVVRMDADGKDVAIPWITLPVPVAKDDWYFNLRVSCIPLTPAYAFTVHKVQGITLDHAVLFDAEGMFPCDHLVYVAASRVRKFEQLRIVNLSPQMISVHRPSLLFTQKIPGVEAAYNTWEAWKARPRAGQFFYLPSHLDREAP</sequence>
<evidence type="ECO:0000256" key="2">
    <source>
        <dbReference type="ARBA" id="ARBA00009781"/>
    </source>
</evidence>
<evidence type="ECO:0000256" key="15">
    <source>
        <dbReference type="SAM" id="MobiDB-lite"/>
    </source>
</evidence>
<dbReference type="InterPro" id="IPR051055">
    <property type="entry name" value="PIF1_helicase"/>
</dbReference>
<evidence type="ECO:0000313" key="17">
    <source>
        <dbReference type="EMBL" id="KAG5496220.1"/>
    </source>
</evidence>
<dbReference type="GeneID" id="94288623"/>
<evidence type="ECO:0000259" key="16">
    <source>
        <dbReference type="SMART" id="SM00382"/>
    </source>
</evidence>
<dbReference type="KEGG" id="phet:94288623"/>
<keyword evidence="5 14" id="KW-0227">DNA damage</keyword>
<dbReference type="GO" id="GO:0006310">
    <property type="term" value="P:DNA recombination"/>
    <property type="evidence" value="ECO:0007669"/>
    <property type="project" value="UniProtKB-KW"/>
</dbReference>
<keyword evidence="6 14" id="KW-0378">Hydrolase</keyword>
<comment type="similarity">
    <text evidence="2">Belongs to the helicase family. PIF1 subfamily.</text>
</comment>
<keyword evidence="11 14" id="KW-0234">DNA repair</keyword>
<comment type="caution">
    <text evidence="17">The sequence shown here is derived from an EMBL/GenBank/DDBJ whole genome shotgun (WGS) entry which is preliminary data.</text>
</comment>
<dbReference type="SUPFAM" id="SSF52540">
    <property type="entry name" value="P-loop containing nucleoside triphosphate hydrolases"/>
    <property type="match status" value="2"/>
</dbReference>
<evidence type="ECO:0000256" key="14">
    <source>
        <dbReference type="RuleBase" id="RU363044"/>
    </source>
</evidence>
<dbReference type="PANTHER" id="PTHR47642:SF5">
    <property type="entry name" value="ATP-DEPENDENT DNA HELICASE"/>
    <property type="match status" value="1"/>
</dbReference>
<dbReference type="RefSeq" id="XP_067754703.1">
    <property type="nucleotide sequence ID" value="XM_067898546.1"/>
</dbReference>
<proteinExistence type="inferred from homology"/>
<evidence type="ECO:0000256" key="5">
    <source>
        <dbReference type="ARBA" id="ARBA00022763"/>
    </source>
</evidence>
<dbReference type="Pfam" id="PF05970">
    <property type="entry name" value="PIF1"/>
    <property type="match status" value="2"/>
</dbReference>
<dbReference type="GO" id="GO:0006281">
    <property type="term" value="P:DNA repair"/>
    <property type="evidence" value="ECO:0007669"/>
    <property type="project" value="UniProtKB-KW"/>
</dbReference>
<evidence type="ECO:0000256" key="13">
    <source>
        <dbReference type="ARBA" id="ARBA00048954"/>
    </source>
</evidence>
<organism evidence="17 18">
    <name type="scientific">Porcisia hertigi</name>
    <dbReference type="NCBI Taxonomy" id="2761500"/>
    <lineage>
        <taxon>Eukaryota</taxon>
        <taxon>Discoba</taxon>
        <taxon>Euglenozoa</taxon>
        <taxon>Kinetoplastea</taxon>
        <taxon>Metakinetoplastina</taxon>
        <taxon>Trypanosomatida</taxon>
        <taxon>Trypanosomatidae</taxon>
        <taxon>Leishmaniinae</taxon>
        <taxon>Porcisia</taxon>
    </lineage>
</organism>
<dbReference type="InterPro" id="IPR010285">
    <property type="entry name" value="DNA_helicase_pif1-like_DEAD"/>
</dbReference>
<dbReference type="InterPro" id="IPR027417">
    <property type="entry name" value="P-loop_NTPase"/>
</dbReference>
<comment type="subunit">
    <text evidence="3">Monomer.</text>
</comment>
<accession>A0A836L6A2</accession>
<reference evidence="17 18" key="1">
    <citation type="submission" date="2021-02" db="EMBL/GenBank/DDBJ databases">
        <title>Porcisia hertigi Genome sequencing and assembly.</title>
        <authorList>
            <person name="Almutairi H."/>
            <person name="Gatherer D."/>
        </authorList>
    </citation>
    <scope>NUCLEOTIDE SEQUENCE [LARGE SCALE GENOMIC DNA]</scope>
    <source>
        <strain evidence="17 18">C119</strain>
    </source>
</reference>
<dbReference type="PANTHER" id="PTHR47642">
    <property type="entry name" value="ATP-DEPENDENT DNA HELICASE"/>
    <property type="match status" value="1"/>
</dbReference>
<comment type="cofactor">
    <cofactor evidence="1 14">
        <name>Mg(2+)</name>
        <dbReference type="ChEBI" id="CHEBI:18420"/>
    </cofactor>
</comment>
<evidence type="ECO:0000256" key="12">
    <source>
        <dbReference type="ARBA" id="ARBA00023235"/>
    </source>
</evidence>
<feature type="domain" description="AAA+ ATPase" evidence="16">
    <location>
        <begin position="44"/>
        <end position="234"/>
    </location>
</feature>
<evidence type="ECO:0000313" key="18">
    <source>
        <dbReference type="Proteomes" id="UP000674318"/>
    </source>
</evidence>
<keyword evidence="7 14" id="KW-0347">Helicase</keyword>
<evidence type="ECO:0000256" key="11">
    <source>
        <dbReference type="ARBA" id="ARBA00023204"/>
    </source>
</evidence>
<keyword evidence="9" id="KW-0238">DNA-binding</keyword>
<gene>
    <name evidence="17" type="ORF">JKF63_02521</name>
</gene>
<dbReference type="InterPro" id="IPR003593">
    <property type="entry name" value="AAA+_ATPase"/>
</dbReference>
<keyword evidence="10 14" id="KW-0233">DNA recombination</keyword>
<evidence type="ECO:0000256" key="4">
    <source>
        <dbReference type="ARBA" id="ARBA00022741"/>
    </source>
</evidence>
<protein>
    <recommendedName>
        <fullName evidence="14">ATP-dependent DNA helicase</fullName>
        <ecNumber evidence="14">5.6.2.3</ecNumber>
    </recommendedName>
</protein>
<keyword evidence="18" id="KW-1185">Reference proteome</keyword>
<dbReference type="Pfam" id="PF21530">
    <property type="entry name" value="Pif1_2B_dom"/>
    <property type="match status" value="1"/>
</dbReference>
<evidence type="ECO:0000256" key="6">
    <source>
        <dbReference type="ARBA" id="ARBA00022801"/>
    </source>
</evidence>
<dbReference type="GO" id="GO:0043139">
    <property type="term" value="F:5'-3' DNA helicase activity"/>
    <property type="evidence" value="ECO:0007669"/>
    <property type="project" value="UniProtKB-EC"/>
</dbReference>
<evidence type="ECO:0000256" key="3">
    <source>
        <dbReference type="ARBA" id="ARBA00011245"/>
    </source>
</evidence>
<dbReference type="EMBL" id="JAFJZO010000032">
    <property type="protein sequence ID" value="KAG5496220.1"/>
    <property type="molecule type" value="Genomic_DNA"/>
</dbReference>
<dbReference type="GO" id="GO:0016787">
    <property type="term" value="F:hydrolase activity"/>
    <property type="evidence" value="ECO:0007669"/>
    <property type="project" value="UniProtKB-KW"/>
</dbReference>
<keyword evidence="4 14" id="KW-0547">Nucleotide-binding</keyword>
<keyword evidence="8 14" id="KW-0067">ATP-binding</keyword>
<dbReference type="GO" id="GO:0000723">
    <property type="term" value="P:telomere maintenance"/>
    <property type="evidence" value="ECO:0007669"/>
    <property type="project" value="InterPro"/>
</dbReference>
<dbReference type="InterPro" id="IPR049163">
    <property type="entry name" value="Pif1-like_2B_dom"/>
</dbReference>
<dbReference type="GO" id="GO:0005524">
    <property type="term" value="F:ATP binding"/>
    <property type="evidence" value="ECO:0007669"/>
    <property type="project" value="UniProtKB-KW"/>
</dbReference>
<comment type="catalytic activity">
    <reaction evidence="13 14">
        <text>ATP + H2O = ADP + phosphate + H(+)</text>
        <dbReference type="Rhea" id="RHEA:13065"/>
        <dbReference type="ChEBI" id="CHEBI:15377"/>
        <dbReference type="ChEBI" id="CHEBI:15378"/>
        <dbReference type="ChEBI" id="CHEBI:30616"/>
        <dbReference type="ChEBI" id="CHEBI:43474"/>
        <dbReference type="ChEBI" id="CHEBI:456216"/>
        <dbReference type="EC" id="5.6.2.3"/>
    </reaction>
</comment>
<evidence type="ECO:0000256" key="9">
    <source>
        <dbReference type="ARBA" id="ARBA00023125"/>
    </source>
</evidence>
<evidence type="ECO:0000256" key="1">
    <source>
        <dbReference type="ARBA" id="ARBA00001946"/>
    </source>
</evidence>
<dbReference type="CDD" id="cd18809">
    <property type="entry name" value="SF1_C_RecD"/>
    <property type="match status" value="1"/>
</dbReference>
<feature type="compositionally biased region" description="Basic and acidic residues" evidence="15">
    <location>
        <begin position="244"/>
        <end position="259"/>
    </location>
</feature>
<evidence type="ECO:0000256" key="7">
    <source>
        <dbReference type="ARBA" id="ARBA00022806"/>
    </source>
</evidence>
<dbReference type="Gene3D" id="3.40.50.300">
    <property type="entry name" value="P-loop containing nucleotide triphosphate hydrolases"/>
    <property type="match status" value="1"/>
</dbReference>
<evidence type="ECO:0000256" key="10">
    <source>
        <dbReference type="ARBA" id="ARBA00023172"/>
    </source>
</evidence>
<dbReference type="EC" id="5.6.2.3" evidence="14"/>
<evidence type="ECO:0000256" key="8">
    <source>
        <dbReference type="ARBA" id="ARBA00022840"/>
    </source>
</evidence>
<dbReference type="Proteomes" id="UP000674318">
    <property type="component" value="Chromosome 32"/>
</dbReference>
<feature type="region of interest" description="Disordered" evidence="15">
    <location>
        <begin position="244"/>
        <end position="302"/>
    </location>
</feature>
<dbReference type="SMART" id="SM00382">
    <property type="entry name" value="AAA"/>
    <property type="match status" value="1"/>
</dbReference>
<keyword evidence="12" id="KW-0413">Isomerase</keyword>
<name>A0A836L6A2_9TRYP</name>